<comment type="similarity">
    <text evidence="7">Belongs to the binding-protein-dependent transport system permease family.</text>
</comment>
<keyword evidence="6 7" id="KW-0472">Membrane</keyword>
<keyword evidence="4 7" id="KW-0812">Transmembrane</keyword>
<feature type="transmembrane region" description="Helical" evidence="7">
    <location>
        <begin position="255"/>
        <end position="274"/>
    </location>
</feature>
<evidence type="ECO:0000256" key="3">
    <source>
        <dbReference type="ARBA" id="ARBA00022475"/>
    </source>
</evidence>
<dbReference type="EMBL" id="JBHUHQ010000019">
    <property type="protein sequence ID" value="MFD2045378.1"/>
    <property type="molecule type" value="Genomic_DNA"/>
</dbReference>
<keyword evidence="5 7" id="KW-1133">Transmembrane helix</keyword>
<dbReference type="RefSeq" id="WP_377558020.1">
    <property type="nucleotide sequence ID" value="NZ_JBHUHQ010000019.1"/>
</dbReference>
<dbReference type="Gene3D" id="1.10.3720.10">
    <property type="entry name" value="MetI-like"/>
    <property type="match status" value="1"/>
</dbReference>
<dbReference type="Proteomes" id="UP001597383">
    <property type="component" value="Unassembled WGS sequence"/>
</dbReference>
<sequence>MRITFSLVCLFVGIFLLAALPISLQVTDGELTINTQSMIEFAKNYVVGLFHGESFIYEEGKGRSYNILKDLPDYFLTSFQYLLIAGMLTVSIGIVFSTWLSKSKKDWIKDIIGFLGTIPDFILVLILQLSVVSINQAIGFTLISVASLSTESKAFLLPLITMTLVPAIYLIRTLSERTYDVLSEEYILTAKAKGLKKRYIYIHHVIRNVIPYLKADLHKVTSIMMSNLFIVEYLFNIRGVTRILFGSDTAYQYNLAVNTLVSLVLLYLLIYWCIRFMIMVLERVFTHE</sequence>
<evidence type="ECO:0000256" key="5">
    <source>
        <dbReference type="ARBA" id="ARBA00022989"/>
    </source>
</evidence>
<keyword evidence="2 7" id="KW-0813">Transport</keyword>
<evidence type="ECO:0000313" key="10">
    <source>
        <dbReference type="Proteomes" id="UP001597383"/>
    </source>
</evidence>
<evidence type="ECO:0000256" key="4">
    <source>
        <dbReference type="ARBA" id="ARBA00022692"/>
    </source>
</evidence>
<feature type="transmembrane region" description="Helical" evidence="7">
    <location>
        <begin position="79"/>
        <end position="100"/>
    </location>
</feature>
<comment type="caution">
    <text evidence="9">The sequence shown here is derived from an EMBL/GenBank/DDBJ whole genome shotgun (WGS) entry which is preliminary data.</text>
</comment>
<dbReference type="PROSITE" id="PS50928">
    <property type="entry name" value="ABC_TM1"/>
    <property type="match status" value="1"/>
</dbReference>
<dbReference type="PANTHER" id="PTHR30465">
    <property type="entry name" value="INNER MEMBRANE ABC TRANSPORTER"/>
    <property type="match status" value="1"/>
</dbReference>
<feature type="domain" description="ABC transmembrane type-1" evidence="8">
    <location>
        <begin position="75"/>
        <end position="278"/>
    </location>
</feature>
<dbReference type="Pfam" id="PF00528">
    <property type="entry name" value="BPD_transp_1"/>
    <property type="match status" value="1"/>
</dbReference>
<protein>
    <submittedName>
        <fullName evidence="9">ABC transporter permease subunit</fullName>
    </submittedName>
</protein>
<dbReference type="PANTHER" id="PTHR30465:SF44">
    <property type="entry name" value="ABC-TYPE DIPEPTIDE_OLIGOPEPTIDE TRANSPORT SYSTEM, PERMEASE COMPONENT"/>
    <property type="match status" value="1"/>
</dbReference>
<evidence type="ECO:0000259" key="8">
    <source>
        <dbReference type="PROSITE" id="PS50928"/>
    </source>
</evidence>
<proteinExistence type="inferred from homology"/>
<gene>
    <name evidence="9" type="ORF">ACFSJF_13945</name>
</gene>
<keyword evidence="10" id="KW-1185">Reference proteome</keyword>
<dbReference type="CDD" id="cd06261">
    <property type="entry name" value="TM_PBP2"/>
    <property type="match status" value="1"/>
</dbReference>
<evidence type="ECO:0000256" key="1">
    <source>
        <dbReference type="ARBA" id="ARBA00004651"/>
    </source>
</evidence>
<reference evidence="10" key="1">
    <citation type="journal article" date="2019" name="Int. J. Syst. Evol. Microbiol.">
        <title>The Global Catalogue of Microorganisms (GCM) 10K type strain sequencing project: providing services to taxonomists for standard genome sequencing and annotation.</title>
        <authorList>
            <consortium name="The Broad Institute Genomics Platform"/>
            <consortium name="The Broad Institute Genome Sequencing Center for Infectious Disease"/>
            <person name="Wu L."/>
            <person name="Ma J."/>
        </authorList>
    </citation>
    <scope>NUCLEOTIDE SEQUENCE [LARGE SCALE GENOMIC DNA]</scope>
    <source>
        <strain evidence="10">R28</strain>
    </source>
</reference>
<accession>A0ABW4W184</accession>
<dbReference type="SUPFAM" id="SSF161098">
    <property type="entry name" value="MetI-like"/>
    <property type="match status" value="1"/>
</dbReference>
<name>A0ABW4W184_9BACI</name>
<comment type="subcellular location">
    <subcellularLocation>
        <location evidence="1 7">Cell membrane</location>
        <topology evidence="1 7">Multi-pass membrane protein</topology>
    </subcellularLocation>
</comment>
<keyword evidence="3" id="KW-1003">Cell membrane</keyword>
<evidence type="ECO:0000256" key="2">
    <source>
        <dbReference type="ARBA" id="ARBA00022448"/>
    </source>
</evidence>
<evidence type="ECO:0000256" key="6">
    <source>
        <dbReference type="ARBA" id="ARBA00023136"/>
    </source>
</evidence>
<dbReference type="InterPro" id="IPR035906">
    <property type="entry name" value="MetI-like_sf"/>
</dbReference>
<evidence type="ECO:0000313" key="9">
    <source>
        <dbReference type="EMBL" id="MFD2045378.1"/>
    </source>
</evidence>
<organism evidence="9 10">
    <name type="scientific">Ornithinibacillus salinisoli</name>
    <dbReference type="NCBI Taxonomy" id="1848459"/>
    <lineage>
        <taxon>Bacteria</taxon>
        <taxon>Bacillati</taxon>
        <taxon>Bacillota</taxon>
        <taxon>Bacilli</taxon>
        <taxon>Bacillales</taxon>
        <taxon>Bacillaceae</taxon>
        <taxon>Ornithinibacillus</taxon>
    </lineage>
</organism>
<dbReference type="InterPro" id="IPR000515">
    <property type="entry name" value="MetI-like"/>
</dbReference>
<feature type="transmembrane region" description="Helical" evidence="7">
    <location>
        <begin position="112"/>
        <end position="134"/>
    </location>
</feature>
<evidence type="ECO:0000256" key="7">
    <source>
        <dbReference type="RuleBase" id="RU363032"/>
    </source>
</evidence>
<feature type="transmembrane region" description="Helical" evidence="7">
    <location>
        <begin position="154"/>
        <end position="171"/>
    </location>
</feature>